<evidence type="ECO:0000313" key="1">
    <source>
        <dbReference type="EMBL" id="CAB4241832.1"/>
    </source>
</evidence>
<accession>A0A6J5TAF6</accession>
<sequence>MILYAVEDPGQIPYYDILTEFSHLTVALCPLRAAFPNGNFVPYMANKLKALGHVDRVIIDDSTEAIELDKIDDLIDSIVEQCNIPRSCIVFVNGGVESRPYVISYPSFYDLDNPRLQDYKHDTVIPWQQRQKLLISLSRRPCWFRIAITEELIKRNLLEHSIVSCGSDSTHSNDGWIELFVSPEYKGRFPITVDGLISREDEYVLNKQWFSQAYINLVSESSHDIFPFKETELQRFFNETNKSEIPDGLYHWQRVFVTEKTIKAIAMRQIPIFNTVKHHVRHLRSIGLDLFDDVIDHNYDNIDDPVQRIQAVATQVEIAYNRGFDYYKSIPRIEQRLEHNYQCIKSYYNNALNIAHNQIKEFLNHGHVTL</sequence>
<protein>
    <submittedName>
        <fullName evidence="1">Uncharacterized protein</fullName>
    </submittedName>
</protein>
<proteinExistence type="predicted"/>
<organism evidence="1">
    <name type="scientific">uncultured Caudovirales phage</name>
    <dbReference type="NCBI Taxonomy" id="2100421"/>
    <lineage>
        <taxon>Viruses</taxon>
        <taxon>Duplodnaviria</taxon>
        <taxon>Heunggongvirae</taxon>
        <taxon>Uroviricota</taxon>
        <taxon>Caudoviricetes</taxon>
        <taxon>Peduoviridae</taxon>
        <taxon>Maltschvirus</taxon>
        <taxon>Maltschvirus maltsch</taxon>
    </lineage>
</organism>
<gene>
    <name evidence="1" type="ORF">UFOVP71_370</name>
</gene>
<name>A0A6J5TAF6_9CAUD</name>
<reference evidence="1" key="1">
    <citation type="submission" date="2020-05" db="EMBL/GenBank/DDBJ databases">
        <authorList>
            <person name="Chiriac C."/>
            <person name="Salcher M."/>
            <person name="Ghai R."/>
            <person name="Kavagutti S V."/>
        </authorList>
    </citation>
    <scope>NUCLEOTIDE SEQUENCE</scope>
</reference>
<dbReference type="EMBL" id="LR797824">
    <property type="protein sequence ID" value="CAB4241832.1"/>
    <property type="molecule type" value="Genomic_DNA"/>
</dbReference>